<accession>A0ABR8VC85</accession>
<gene>
    <name evidence="1" type="ORF">H9626_09245</name>
</gene>
<dbReference type="Proteomes" id="UP000616346">
    <property type="component" value="Unassembled WGS sequence"/>
</dbReference>
<evidence type="ECO:0000313" key="2">
    <source>
        <dbReference type="Proteomes" id="UP000616346"/>
    </source>
</evidence>
<organism evidence="1 2">
    <name type="scientific">Phocaeicola faecium</name>
    <dbReference type="NCBI Taxonomy" id="2762213"/>
    <lineage>
        <taxon>Bacteria</taxon>
        <taxon>Pseudomonadati</taxon>
        <taxon>Bacteroidota</taxon>
        <taxon>Bacteroidia</taxon>
        <taxon>Bacteroidales</taxon>
        <taxon>Bacteroidaceae</taxon>
        <taxon>Phocaeicola</taxon>
    </lineage>
</organism>
<reference evidence="1 2" key="1">
    <citation type="submission" date="2020-08" db="EMBL/GenBank/DDBJ databases">
        <title>A Genomic Blueprint of the Chicken Gut Microbiome.</title>
        <authorList>
            <person name="Gilroy R."/>
            <person name="Ravi A."/>
            <person name="Getino M."/>
            <person name="Pursley I."/>
            <person name="Horton D.L."/>
            <person name="Alikhan N.-F."/>
            <person name="Baker D."/>
            <person name="Gharbi K."/>
            <person name="Hall N."/>
            <person name="Watson M."/>
            <person name="Adriaenssens E.M."/>
            <person name="Foster-Nyarko E."/>
            <person name="Jarju S."/>
            <person name="Secka A."/>
            <person name="Antonio M."/>
            <person name="Oren A."/>
            <person name="Chaudhuri R."/>
            <person name="La Ragione R.M."/>
            <person name="Hildebrand F."/>
            <person name="Pallen M.J."/>
        </authorList>
    </citation>
    <scope>NUCLEOTIDE SEQUENCE [LARGE SCALE GENOMIC DNA]</scope>
    <source>
        <strain evidence="1 2">Sa1YUN3</strain>
    </source>
</reference>
<protein>
    <submittedName>
        <fullName evidence="1">Uncharacterized protein</fullName>
    </submittedName>
</protein>
<evidence type="ECO:0000313" key="1">
    <source>
        <dbReference type="EMBL" id="MBD8002394.1"/>
    </source>
</evidence>
<keyword evidence="2" id="KW-1185">Reference proteome</keyword>
<comment type="caution">
    <text evidence="1">The sequence shown here is derived from an EMBL/GenBank/DDBJ whole genome shotgun (WGS) entry which is preliminary data.</text>
</comment>
<proteinExistence type="predicted"/>
<name>A0ABR8VC85_9BACT</name>
<dbReference type="EMBL" id="JACSPQ010000009">
    <property type="protein sequence ID" value="MBD8002394.1"/>
    <property type="molecule type" value="Genomic_DNA"/>
</dbReference>
<sequence>MKSIKPVKFIADSLKGANELLKNAQKKAAELDQFKGEIVIITDTKGKSVQGFFKNIEFVIIDNKITARYTVYLILECEKIIMASAHTDYVYDAVDIRKTTYKNYRYNVN</sequence>
<dbReference type="RefSeq" id="WP_191710317.1">
    <property type="nucleotide sequence ID" value="NZ_JACSPQ010000009.1"/>
</dbReference>